<dbReference type="Gene3D" id="3.30.565.10">
    <property type="entry name" value="Histidine kinase-like ATPase, C-terminal domain"/>
    <property type="match status" value="1"/>
</dbReference>
<feature type="region of interest" description="Disordered" evidence="14">
    <location>
        <begin position="1094"/>
        <end position="1117"/>
    </location>
</feature>
<dbReference type="Gene3D" id="3.30.450.20">
    <property type="entry name" value="PAS domain"/>
    <property type="match status" value="2"/>
</dbReference>
<feature type="chain" id="PRO_5045617800" description="histidine kinase" evidence="16">
    <location>
        <begin position="37"/>
        <end position="1207"/>
    </location>
</feature>
<feature type="signal peptide" evidence="16">
    <location>
        <begin position="1"/>
        <end position="36"/>
    </location>
</feature>
<dbReference type="PROSITE" id="PS50110">
    <property type="entry name" value="RESPONSE_REGULATORY"/>
    <property type="match status" value="1"/>
</dbReference>
<keyword evidence="5 13" id="KW-0597">Phosphoprotein</keyword>
<keyword evidence="11 15" id="KW-0472">Membrane</keyword>
<dbReference type="SUPFAM" id="SSF47226">
    <property type="entry name" value="Histidine-containing phosphotransfer domain, HPT domain"/>
    <property type="match status" value="1"/>
</dbReference>
<evidence type="ECO:0000256" key="9">
    <source>
        <dbReference type="ARBA" id="ARBA00022989"/>
    </source>
</evidence>
<dbReference type="RefSeq" id="WP_167124617.1">
    <property type="nucleotide sequence ID" value="NZ_JAAQQR010000003.1"/>
</dbReference>
<evidence type="ECO:0000256" key="16">
    <source>
        <dbReference type="SAM" id="SignalP"/>
    </source>
</evidence>
<dbReference type="CDD" id="cd00130">
    <property type="entry name" value="PAS"/>
    <property type="match status" value="1"/>
</dbReference>
<dbReference type="PANTHER" id="PTHR45339">
    <property type="entry name" value="HYBRID SIGNAL TRANSDUCTION HISTIDINE KINASE J"/>
    <property type="match status" value="1"/>
</dbReference>
<dbReference type="SMART" id="SM00091">
    <property type="entry name" value="PAS"/>
    <property type="match status" value="2"/>
</dbReference>
<dbReference type="InterPro" id="IPR013656">
    <property type="entry name" value="PAS_4"/>
</dbReference>
<sequence>MSSGTMSSWVRAPALRVIVPCLVALFLALATPLLHATPVESDPHAEAFDERFDLKIPLTDDEKAYLASLPTLRLGIAPDWQPFAFVDADGHPSGISGDYLRYITTSLGLKVERVPSATWPETLKLANQGRVDLLASVTQNTALGSGFLLSRQYNEYPSVIVTRQEAPYVDGIGNLTGSRVAVIEGSDVGFEPETQNVQFITATSAEDGLARVAHGSVYAYIGNLGVVETLIRRNYPGVLRVAAPTGYSESLHFAVSSQYADLLPLIDRVLQAVSQDDHERIQNTWLSTRVQYKLPARTLWHVIVPVAIVTLAFIAVLGVIIFFLRREVRQRRWTERELRYQWQFQQMLMNTVPIPIFVKDLDNRYVAINPAYEETVGVRAVDLLGKTSLQASHVAKEGADRFNQLSEQVIATGEPAHGSLQYVSSRGETRDAMYWLRLCYADDKTPRAVLGASIDLTELRNIERREMELKLQLEELTKMLPAVTFQLRFTPHWGFTPIFVSEHARALVGLSPEQLVEEPRLFLERVPPADWRRVERALLEAVRGQSMRELEFPLRRADGDEAWVRLEAVSRPDTGSAHILSGYLIDVTYAKRQAESLAAAKHAAEEASRVKDTFLATMSHEIRTPMSGMIGVLDLMNRSALSADQQHLLDMARGSAGTLMRILNDILDFSKNQRGDLALEAIPFAMRELVDEVSGLFAPEMHRKGLRFDVEVRSEVAMRHVGDQHRVSQVLLNLVSNALKFTESGGVSIAVEGDETKGGSQRLRLKVRDTGIGIAQEDQDHLFVPFSQADASTSRRFGGTGLGLAICRQLAEAMDGTVTLHSRPGEGTEVVVEIALPVIRDTTRSKRAREAWLSIGDQAAQRALAEYLKALNVRIVTSADLVKASEEPLLVFRETRLALPLIERPLVVFEVSRDVEAPMLGMQGGDHRLSINPLRWAEIVAALRVADAEDSDGPALDSLSSDVNDGAKGMAFPGRVLVVEDQPINQELLLRQLAALHVTDCELAGNGQEALKALDKGHFPLVITDCAMPVMDGVELIRRIRAREAGGAPRAYLVALTANATDTQKTECMEAGVDEVLIKPVELEQLSSLLKRAVGPGSDKAQSTPSTTDAPPVHIPPGIPAEQMPALLARLREGFVDDMRKLRETYAHDNLTDAAAAAHRILGAARWFKLESIIDAAEGFEDAASEERGHEEALAELEAAVNAFLKG</sequence>
<dbReference type="PANTHER" id="PTHR45339:SF1">
    <property type="entry name" value="HYBRID SIGNAL TRANSDUCTION HISTIDINE KINASE J"/>
    <property type="match status" value="1"/>
</dbReference>
<dbReference type="SUPFAM" id="SSF55785">
    <property type="entry name" value="PYP-like sensor domain (PAS domain)"/>
    <property type="match status" value="2"/>
</dbReference>
<dbReference type="SMART" id="SM00388">
    <property type="entry name" value="HisKA"/>
    <property type="match status" value="1"/>
</dbReference>
<dbReference type="SMART" id="SM00387">
    <property type="entry name" value="HATPase_c"/>
    <property type="match status" value="1"/>
</dbReference>
<keyword evidence="7" id="KW-0547">Nucleotide-binding</keyword>
<dbReference type="SUPFAM" id="SSF55874">
    <property type="entry name" value="ATPase domain of HSP90 chaperone/DNA topoisomerase II/histidine kinase"/>
    <property type="match status" value="1"/>
</dbReference>
<feature type="modified residue" description="Phosphohistidine" evidence="12">
    <location>
        <position position="1159"/>
    </location>
</feature>
<dbReference type="CDD" id="cd17546">
    <property type="entry name" value="REC_hyHK_CKI1_RcsC-like"/>
    <property type="match status" value="1"/>
</dbReference>
<dbReference type="PROSITE" id="PS50112">
    <property type="entry name" value="PAS"/>
    <property type="match status" value="2"/>
</dbReference>
<feature type="domain" description="Histidine kinase" evidence="17">
    <location>
        <begin position="617"/>
        <end position="838"/>
    </location>
</feature>
<evidence type="ECO:0000256" key="7">
    <source>
        <dbReference type="ARBA" id="ARBA00022741"/>
    </source>
</evidence>
<gene>
    <name evidence="22" type="ORF">HBF26_07370</name>
</gene>
<comment type="subcellular location">
    <subcellularLocation>
        <location evidence="2">Cell membrane</location>
        <topology evidence="2">Multi-pass membrane protein</topology>
    </subcellularLocation>
</comment>
<reference evidence="22 23" key="1">
    <citation type="journal article" date="2011" name="Curr. Microbiol.">
        <title>Luteibacter jiangsuensis sp. nov.: a methamidophos-degrading bacterium isolated from a methamidophos-manufacturing factory.</title>
        <authorList>
            <person name="Wang L."/>
            <person name="Wang G.L."/>
            <person name="Li S.P."/>
            <person name="Jiang J.D."/>
        </authorList>
    </citation>
    <scope>NUCLEOTIDE SEQUENCE [LARGE SCALE GENOMIC DNA]</scope>
    <source>
        <strain evidence="22 23">CGMCC 1.10133</strain>
    </source>
</reference>
<dbReference type="InterPro" id="IPR005467">
    <property type="entry name" value="His_kinase_dom"/>
</dbReference>
<evidence type="ECO:0000256" key="1">
    <source>
        <dbReference type="ARBA" id="ARBA00000085"/>
    </source>
</evidence>
<evidence type="ECO:0000256" key="12">
    <source>
        <dbReference type="PROSITE-ProRule" id="PRU00110"/>
    </source>
</evidence>
<dbReference type="Gene3D" id="1.10.287.130">
    <property type="match status" value="1"/>
</dbReference>
<dbReference type="SUPFAM" id="SSF47384">
    <property type="entry name" value="Homodimeric domain of signal transducing histidine kinase"/>
    <property type="match status" value="1"/>
</dbReference>
<feature type="transmembrane region" description="Helical" evidence="15">
    <location>
        <begin position="299"/>
        <end position="324"/>
    </location>
</feature>
<evidence type="ECO:0000259" key="18">
    <source>
        <dbReference type="PROSITE" id="PS50110"/>
    </source>
</evidence>
<keyword evidence="10" id="KW-0902">Two-component regulatory system</keyword>
<dbReference type="EMBL" id="JAAQQR010000003">
    <property type="protein sequence ID" value="NID04701.1"/>
    <property type="molecule type" value="Genomic_DNA"/>
</dbReference>
<dbReference type="PROSITE" id="PS50109">
    <property type="entry name" value="HIS_KIN"/>
    <property type="match status" value="1"/>
</dbReference>
<dbReference type="Pfam" id="PF00072">
    <property type="entry name" value="Response_reg"/>
    <property type="match status" value="1"/>
</dbReference>
<evidence type="ECO:0000256" key="11">
    <source>
        <dbReference type="ARBA" id="ARBA00023136"/>
    </source>
</evidence>
<evidence type="ECO:0000313" key="22">
    <source>
        <dbReference type="EMBL" id="NID04701.1"/>
    </source>
</evidence>
<dbReference type="InterPro" id="IPR036097">
    <property type="entry name" value="HisK_dim/P_sf"/>
</dbReference>
<keyword evidence="6 15" id="KW-0812">Transmembrane</keyword>
<evidence type="ECO:0000256" key="2">
    <source>
        <dbReference type="ARBA" id="ARBA00004651"/>
    </source>
</evidence>
<dbReference type="Gene3D" id="3.40.190.10">
    <property type="entry name" value="Periplasmic binding protein-like II"/>
    <property type="match status" value="2"/>
</dbReference>
<dbReference type="PROSITE" id="PS50894">
    <property type="entry name" value="HPT"/>
    <property type="match status" value="1"/>
</dbReference>
<keyword evidence="23" id="KW-1185">Reference proteome</keyword>
<dbReference type="InterPro" id="IPR013655">
    <property type="entry name" value="PAS_fold_3"/>
</dbReference>
<evidence type="ECO:0000259" key="19">
    <source>
        <dbReference type="PROSITE" id="PS50112"/>
    </source>
</evidence>
<feature type="domain" description="PAS" evidence="19">
    <location>
        <begin position="348"/>
        <end position="413"/>
    </location>
</feature>
<evidence type="ECO:0000256" key="5">
    <source>
        <dbReference type="ARBA" id="ARBA00022553"/>
    </source>
</evidence>
<feature type="modified residue" description="4-aspartylphosphate" evidence="13">
    <location>
        <position position="1025"/>
    </location>
</feature>
<dbReference type="SUPFAM" id="SSF52172">
    <property type="entry name" value="CheY-like"/>
    <property type="match status" value="1"/>
</dbReference>
<evidence type="ECO:0000259" key="17">
    <source>
        <dbReference type="PROSITE" id="PS50109"/>
    </source>
</evidence>
<keyword evidence="4" id="KW-1003">Cell membrane</keyword>
<evidence type="ECO:0000259" key="20">
    <source>
        <dbReference type="PROSITE" id="PS50113"/>
    </source>
</evidence>
<evidence type="ECO:0000256" key="8">
    <source>
        <dbReference type="ARBA" id="ARBA00022840"/>
    </source>
</evidence>
<comment type="catalytic activity">
    <reaction evidence="1">
        <text>ATP + protein L-histidine = ADP + protein N-phospho-L-histidine.</text>
        <dbReference type="EC" id="2.7.13.3"/>
    </reaction>
</comment>
<dbReference type="Pfam" id="PF00512">
    <property type="entry name" value="HisKA"/>
    <property type="match status" value="1"/>
</dbReference>
<evidence type="ECO:0000256" key="15">
    <source>
        <dbReference type="SAM" id="Phobius"/>
    </source>
</evidence>
<name>A0ABX0Q4J0_9GAMM</name>
<evidence type="ECO:0000256" key="14">
    <source>
        <dbReference type="SAM" id="MobiDB-lite"/>
    </source>
</evidence>
<dbReference type="Gene3D" id="3.40.50.2300">
    <property type="match status" value="1"/>
</dbReference>
<keyword evidence="8" id="KW-0067">ATP-binding</keyword>
<dbReference type="InterPro" id="IPR035965">
    <property type="entry name" value="PAS-like_dom_sf"/>
</dbReference>
<proteinExistence type="predicted"/>
<dbReference type="InterPro" id="IPR003661">
    <property type="entry name" value="HisK_dim/P_dom"/>
</dbReference>
<dbReference type="InterPro" id="IPR001638">
    <property type="entry name" value="Solute-binding_3/MltF_N"/>
</dbReference>
<comment type="caution">
    <text evidence="22">The sequence shown here is derived from an EMBL/GenBank/DDBJ whole genome shotgun (WGS) entry which is preliminary data.</text>
</comment>
<dbReference type="InterPro" id="IPR000014">
    <property type="entry name" value="PAS"/>
</dbReference>
<dbReference type="InterPro" id="IPR008207">
    <property type="entry name" value="Sig_transdc_His_kin_Hpt_dom"/>
</dbReference>
<dbReference type="InterPro" id="IPR001789">
    <property type="entry name" value="Sig_transdc_resp-reg_receiver"/>
</dbReference>
<dbReference type="SUPFAM" id="SSF53850">
    <property type="entry name" value="Periplasmic binding protein-like II"/>
    <property type="match status" value="1"/>
</dbReference>
<dbReference type="PRINTS" id="PR00344">
    <property type="entry name" value="BCTRLSENSOR"/>
</dbReference>
<feature type="domain" description="PAC" evidence="20">
    <location>
        <begin position="548"/>
        <end position="599"/>
    </location>
</feature>
<evidence type="ECO:0000256" key="3">
    <source>
        <dbReference type="ARBA" id="ARBA00012438"/>
    </source>
</evidence>
<evidence type="ECO:0000256" key="6">
    <source>
        <dbReference type="ARBA" id="ARBA00022692"/>
    </source>
</evidence>
<dbReference type="InterPro" id="IPR011006">
    <property type="entry name" value="CheY-like_superfamily"/>
</dbReference>
<dbReference type="EC" id="2.7.13.3" evidence="3"/>
<dbReference type="SMART" id="SM00448">
    <property type="entry name" value="REC"/>
    <property type="match status" value="1"/>
</dbReference>
<dbReference type="InterPro" id="IPR004358">
    <property type="entry name" value="Sig_transdc_His_kin-like_C"/>
</dbReference>
<evidence type="ECO:0000259" key="21">
    <source>
        <dbReference type="PROSITE" id="PS50894"/>
    </source>
</evidence>
<evidence type="ECO:0000256" key="13">
    <source>
        <dbReference type="PROSITE-ProRule" id="PRU00169"/>
    </source>
</evidence>
<dbReference type="Proteomes" id="UP001429601">
    <property type="component" value="Unassembled WGS sequence"/>
</dbReference>
<keyword evidence="9 15" id="KW-1133">Transmembrane helix</keyword>
<evidence type="ECO:0000256" key="4">
    <source>
        <dbReference type="ARBA" id="ARBA00022475"/>
    </source>
</evidence>
<dbReference type="Gene3D" id="1.20.120.160">
    <property type="entry name" value="HPT domain"/>
    <property type="match status" value="1"/>
</dbReference>
<dbReference type="InterPro" id="IPR036890">
    <property type="entry name" value="HATPase_C_sf"/>
</dbReference>
<dbReference type="Pfam" id="PF00497">
    <property type="entry name" value="SBP_bac_3"/>
    <property type="match status" value="1"/>
</dbReference>
<dbReference type="InterPro" id="IPR003594">
    <property type="entry name" value="HATPase_dom"/>
</dbReference>
<dbReference type="NCBIfam" id="TIGR00229">
    <property type="entry name" value="sensory_box"/>
    <property type="match status" value="2"/>
</dbReference>
<dbReference type="CDD" id="cd01007">
    <property type="entry name" value="PBP2_BvgS_HisK_like"/>
    <property type="match status" value="1"/>
</dbReference>
<dbReference type="InterPro" id="IPR000700">
    <property type="entry name" value="PAS-assoc_C"/>
</dbReference>
<dbReference type="SMART" id="SM00062">
    <property type="entry name" value="PBPb"/>
    <property type="match status" value="1"/>
</dbReference>
<feature type="domain" description="HPt" evidence="21">
    <location>
        <begin position="1120"/>
        <end position="1207"/>
    </location>
</feature>
<dbReference type="Pfam" id="PF08447">
    <property type="entry name" value="PAS_3"/>
    <property type="match status" value="1"/>
</dbReference>
<dbReference type="CDD" id="cd16922">
    <property type="entry name" value="HATPase_EvgS-ArcB-TorS-like"/>
    <property type="match status" value="1"/>
</dbReference>
<evidence type="ECO:0000256" key="10">
    <source>
        <dbReference type="ARBA" id="ARBA00023012"/>
    </source>
</evidence>
<accession>A0ABX0Q4J0</accession>
<dbReference type="Pfam" id="PF02518">
    <property type="entry name" value="HATPase_c"/>
    <property type="match status" value="1"/>
</dbReference>
<protein>
    <recommendedName>
        <fullName evidence="3">histidine kinase</fullName>
        <ecNumber evidence="3">2.7.13.3</ecNumber>
    </recommendedName>
</protein>
<dbReference type="PROSITE" id="PS50113">
    <property type="entry name" value="PAC"/>
    <property type="match status" value="1"/>
</dbReference>
<feature type="compositionally biased region" description="Polar residues" evidence="14">
    <location>
        <begin position="1100"/>
        <end position="1109"/>
    </location>
</feature>
<dbReference type="CDD" id="cd00082">
    <property type="entry name" value="HisKA"/>
    <property type="match status" value="1"/>
</dbReference>
<feature type="domain" description="PAS" evidence="19">
    <location>
        <begin position="498"/>
        <end position="545"/>
    </location>
</feature>
<keyword evidence="16" id="KW-0732">Signal</keyword>
<dbReference type="InterPro" id="IPR036641">
    <property type="entry name" value="HPT_dom_sf"/>
</dbReference>
<organism evidence="22 23">
    <name type="scientific">Luteibacter jiangsuensis</name>
    <dbReference type="NCBI Taxonomy" id="637577"/>
    <lineage>
        <taxon>Bacteria</taxon>
        <taxon>Pseudomonadati</taxon>
        <taxon>Pseudomonadota</taxon>
        <taxon>Gammaproteobacteria</taxon>
        <taxon>Lysobacterales</taxon>
        <taxon>Rhodanobacteraceae</taxon>
        <taxon>Luteibacter</taxon>
    </lineage>
</organism>
<dbReference type="Pfam" id="PF08448">
    <property type="entry name" value="PAS_4"/>
    <property type="match status" value="1"/>
</dbReference>
<feature type="domain" description="Response regulatory" evidence="18">
    <location>
        <begin position="975"/>
        <end position="1094"/>
    </location>
</feature>
<evidence type="ECO:0000313" key="23">
    <source>
        <dbReference type="Proteomes" id="UP001429601"/>
    </source>
</evidence>